<evidence type="ECO:0000259" key="2">
    <source>
        <dbReference type="Pfam" id="PF00582"/>
    </source>
</evidence>
<evidence type="ECO:0000313" key="4">
    <source>
        <dbReference type="Proteomes" id="UP001519887"/>
    </source>
</evidence>
<gene>
    <name evidence="3" type="ORF">K0U00_15750</name>
</gene>
<reference evidence="3 4" key="1">
    <citation type="submission" date="2021-07" db="EMBL/GenBank/DDBJ databases">
        <title>Paenibacillus radiodurans sp. nov., isolated from the southeastern edge of Tengger Desert.</title>
        <authorList>
            <person name="Zhang G."/>
        </authorList>
    </citation>
    <scope>NUCLEOTIDE SEQUENCE [LARGE SCALE GENOMIC DNA]</scope>
    <source>
        <strain evidence="3 4">CCM 7311</strain>
    </source>
</reference>
<dbReference type="EMBL" id="JAHZIK010000372">
    <property type="protein sequence ID" value="MBW7455480.1"/>
    <property type="molecule type" value="Genomic_DNA"/>
</dbReference>
<dbReference type="PANTHER" id="PTHR46268:SF6">
    <property type="entry name" value="UNIVERSAL STRESS PROTEIN UP12"/>
    <property type="match status" value="1"/>
</dbReference>
<dbReference type="RefSeq" id="WP_210046871.1">
    <property type="nucleotide sequence ID" value="NZ_JBHLVU010000020.1"/>
</dbReference>
<comment type="caution">
    <text evidence="3">The sequence shown here is derived from an EMBL/GenBank/DDBJ whole genome shotgun (WGS) entry which is preliminary data.</text>
</comment>
<dbReference type="PANTHER" id="PTHR46268">
    <property type="entry name" value="STRESS RESPONSE PROTEIN NHAX"/>
    <property type="match status" value="1"/>
</dbReference>
<protein>
    <submittedName>
        <fullName evidence="3">Universal stress protein</fullName>
    </submittedName>
</protein>
<evidence type="ECO:0000256" key="1">
    <source>
        <dbReference type="ARBA" id="ARBA00008791"/>
    </source>
</evidence>
<feature type="domain" description="UspA" evidence="2">
    <location>
        <begin position="3"/>
        <end position="143"/>
    </location>
</feature>
<sequence>MLFSHIVVAYDGSMASVKALNTAIELVEKKQANRITVVHVYSVPYMAIADSVVSVPNSVQREWLEKAQKLLADASEKISQLPYANTVILEGSPAEAILQYTEQNGGNLIVIGSRGLGGLREFMMGSVSHNVAQHASVPVLIIK</sequence>
<evidence type="ECO:0000313" key="3">
    <source>
        <dbReference type="EMBL" id="MBW7455480.1"/>
    </source>
</evidence>
<dbReference type="Pfam" id="PF00582">
    <property type="entry name" value="Usp"/>
    <property type="match status" value="1"/>
</dbReference>
<dbReference type="Gene3D" id="3.40.50.620">
    <property type="entry name" value="HUPs"/>
    <property type="match status" value="1"/>
</dbReference>
<dbReference type="SUPFAM" id="SSF52402">
    <property type="entry name" value="Adenine nucleotide alpha hydrolases-like"/>
    <property type="match status" value="1"/>
</dbReference>
<dbReference type="InterPro" id="IPR006016">
    <property type="entry name" value="UspA"/>
</dbReference>
<dbReference type="InterPro" id="IPR006015">
    <property type="entry name" value="Universal_stress_UspA"/>
</dbReference>
<proteinExistence type="inferred from homology"/>
<dbReference type="Proteomes" id="UP001519887">
    <property type="component" value="Unassembled WGS sequence"/>
</dbReference>
<accession>A0ABS7C3V7</accession>
<dbReference type="CDD" id="cd00293">
    <property type="entry name" value="USP-like"/>
    <property type="match status" value="1"/>
</dbReference>
<name>A0ABS7C3V7_9BACL</name>
<dbReference type="PRINTS" id="PR01438">
    <property type="entry name" value="UNVRSLSTRESS"/>
</dbReference>
<comment type="similarity">
    <text evidence="1">Belongs to the universal stress protein A family.</text>
</comment>
<organism evidence="3 4">
    <name type="scientific">Paenibacillus sepulcri</name>
    <dbReference type="NCBI Taxonomy" id="359917"/>
    <lineage>
        <taxon>Bacteria</taxon>
        <taxon>Bacillati</taxon>
        <taxon>Bacillota</taxon>
        <taxon>Bacilli</taxon>
        <taxon>Bacillales</taxon>
        <taxon>Paenibacillaceae</taxon>
        <taxon>Paenibacillus</taxon>
    </lineage>
</organism>
<keyword evidence="4" id="KW-1185">Reference proteome</keyword>
<dbReference type="InterPro" id="IPR014729">
    <property type="entry name" value="Rossmann-like_a/b/a_fold"/>
</dbReference>